<dbReference type="EMBL" id="OZ021738">
    <property type="protein sequence ID" value="CAK9319829.1"/>
    <property type="molecule type" value="Genomic_DNA"/>
</dbReference>
<dbReference type="Proteomes" id="UP001642487">
    <property type="component" value="Chromosome 4"/>
</dbReference>
<organism evidence="2 3">
    <name type="scientific">Citrullus colocynthis</name>
    <name type="common">colocynth</name>
    <dbReference type="NCBI Taxonomy" id="252529"/>
    <lineage>
        <taxon>Eukaryota</taxon>
        <taxon>Viridiplantae</taxon>
        <taxon>Streptophyta</taxon>
        <taxon>Embryophyta</taxon>
        <taxon>Tracheophyta</taxon>
        <taxon>Spermatophyta</taxon>
        <taxon>Magnoliopsida</taxon>
        <taxon>eudicotyledons</taxon>
        <taxon>Gunneridae</taxon>
        <taxon>Pentapetalae</taxon>
        <taxon>rosids</taxon>
        <taxon>fabids</taxon>
        <taxon>Cucurbitales</taxon>
        <taxon>Cucurbitaceae</taxon>
        <taxon>Benincaseae</taxon>
        <taxon>Citrullus</taxon>
    </lineage>
</organism>
<name>A0ABP0YH61_9ROSI</name>
<evidence type="ECO:0000256" key="1">
    <source>
        <dbReference type="SAM" id="Phobius"/>
    </source>
</evidence>
<gene>
    <name evidence="2" type="ORF">CITCOLO1_LOCUS11848</name>
</gene>
<keyword evidence="1" id="KW-0472">Membrane</keyword>
<keyword evidence="1" id="KW-1133">Transmembrane helix</keyword>
<keyword evidence="3" id="KW-1185">Reference proteome</keyword>
<evidence type="ECO:0000313" key="3">
    <source>
        <dbReference type="Proteomes" id="UP001642487"/>
    </source>
</evidence>
<proteinExistence type="predicted"/>
<reference evidence="2 3" key="1">
    <citation type="submission" date="2024-03" db="EMBL/GenBank/DDBJ databases">
        <authorList>
            <person name="Gkanogiannis A."/>
            <person name="Becerra Lopez-Lavalle L."/>
        </authorList>
    </citation>
    <scope>NUCLEOTIDE SEQUENCE [LARGE SCALE GENOMIC DNA]</scope>
</reference>
<keyword evidence="1" id="KW-0812">Transmembrane</keyword>
<accession>A0ABP0YH61</accession>
<protein>
    <submittedName>
        <fullName evidence="2">Uncharacterized protein</fullName>
    </submittedName>
</protein>
<feature type="transmembrane region" description="Helical" evidence="1">
    <location>
        <begin position="24"/>
        <end position="41"/>
    </location>
</feature>
<evidence type="ECO:0000313" key="2">
    <source>
        <dbReference type="EMBL" id="CAK9319829.1"/>
    </source>
</evidence>
<sequence>MTTMTTKAINENTKLDHLKPRDHFFNMLSLFFLFTIAAASIPTGTVLDFVSKSEAGGGDDVIDLGALLSCGFEMFTTEMARYNDMSKLYNVVYKQVKGNDNLVFLAVQM</sequence>